<evidence type="ECO:0000256" key="9">
    <source>
        <dbReference type="SAM" id="MobiDB-lite"/>
    </source>
</evidence>
<evidence type="ECO:0000256" key="2">
    <source>
        <dbReference type="ARBA" id="ARBA00010663"/>
    </source>
</evidence>
<keyword evidence="8" id="KW-0807">Transducer</keyword>
<keyword evidence="3 10" id="KW-0812">Transmembrane</keyword>
<dbReference type="PRINTS" id="PR01018">
    <property type="entry name" value="PRPRECEPTOR"/>
</dbReference>
<dbReference type="PANTHER" id="PTHR45695:SF9">
    <property type="entry name" value="LEUCOKININ RECEPTOR"/>
    <property type="match status" value="1"/>
</dbReference>
<evidence type="ECO:0000313" key="13">
    <source>
        <dbReference type="Proteomes" id="UP001321473"/>
    </source>
</evidence>
<feature type="transmembrane region" description="Helical" evidence="10">
    <location>
        <begin position="123"/>
        <end position="143"/>
    </location>
</feature>
<evidence type="ECO:0000256" key="8">
    <source>
        <dbReference type="ARBA" id="ARBA00023224"/>
    </source>
</evidence>
<organism evidence="12 13">
    <name type="scientific">Amblyomma americanum</name>
    <name type="common">Lone star tick</name>
    <dbReference type="NCBI Taxonomy" id="6943"/>
    <lineage>
        <taxon>Eukaryota</taxon>
        <taxon>Metazoa</taxon>
        <taxon>Ecdysozoa</taxon>
        <taxon>Arthropoda</taxon>
        <taxon>Chelicerata</taxon>
        <taxon>Arachnida</taxon>
        <taxon>Acari</taxon>
        <taxon>Parasitiformes</taxon>
        <taxon>Ixodida</taxon>
        <taxon>Ixodoidea</taxon>
        <taxon>Ixodidae</taxon>
        <taxon>Amblyomminae</taxon>
        <taxon>Amblyomma</taxon>
    </lineage>
</organism>
<evidence type="ECO:0000259" key="11">
    <source>
        <dbReference type="PROSITE" id="PS50262"/>
    </source>
</evidence>
<feature type="non-terminal residue" evidence="12">
    <location>
        <position position="182"/>
    </location>
</feature>
<keyword evidence="5" id="KW-0297">G-protein coupled receptor</keyword>
<dbReference type="SUPFAM" id="SSF81321">
    <property type="entry name" value="Family A G protein-coupled receptor-like"/>
    <property type="match status" value="1"/>
</dbReference>
<sequence>MSSQTRGPLTGWSGAPDTGEEDTTFSEDLSLGTNGSASWLYLVQESFKPPQPELSSDGNMSYEGSTGNISISDYPPMNALGFELQAFLIALYSLTALLALGGNVMVIVVLVLGRRSSRELRLFLVNLALSDIAMAVFSIPFTYTDFMLGRWIFEPLFCPVVLFMQHVSVIVSVYTLTAIGVD</sequence>
<dbReference type="PROSITE" id="PS50262">
    <property type="entry name" value="G_PROTEIN_RECEP_F1_2"/>
    <property type="match status" value="1"/>
</dbReference>
<feature type="transmembrane region" description="Helical" evidence="10">
    <location>
        <begin position="86"/>
        <end position="111"/>
    </location>
</feature>
<evidence type="ECO:0000313" key="12">
    <source>
        <dbReference type="EMBL" id="KAK8772588.1"/>
    </source>
</evidence>
<keyword evidence="7" id="KW-0675">Receptor</keyword>
<comment type="caution">
    <text evidence="12">The sequence shown here is derived from an EMBL/GenBank/DDBJ whole genome shotgun (WGS) entry which is preliminary data.</text>
</comment>
<evidence type="ECO:0000256" key="1">
    <source>
        <dbReference type="ARBA" id="ARBA00004141"/>
    </source>
</evidence>
<comment type="similarity">
    <text evidence="2">Belongs to the G-protein coupled receptor 1 family.</text>
</comment>
<evidence type="ECO:0000256" key="5">
    <source>
        <dbReference type="ARBA" id="ARBA00023040"/>
    </source>
</evidence>
<proteinExistence type="inferred from homology"/>
<evidence type="ECO:0000256" key="10">
    <source>
        <dbReference type="SAM" id="Phobius"/>
    </source>
</evidence>
<feature type="domain" description="G-protein coupled receptors family 1 profile" evidence="11">
    <location>
        <begin position="102"/>
        <end position="182"/>
    </location>
</feature>
<evidence type="ECO:0000256" key="3">
    <source>
        <dbReference type="ARBA" id="ARBA00022692"/>
    </source>
</evidence>
<reference evidence="12 13" key="1">
    <citation type="journal article" date="2023" name="Arcadia Sci">
        <title>De novo assembly of a long-read Amblyomma americanum tick genome.</title>
        <authorList>
            <person name="Chou S."/>
            <person name="Poskanzer K.E."/>
            <person name="Rollins M."/>
            <person name="Thuy-Boun P.S."/>
        </authorList>
    </citation>
    <scope>NUCLEOTIDE SEQUENCE [LARGE SCALE GENOMIC DNA]</scope>
    <source>
        <strain evidence="12">F_SG_1</strain>
        <tissue evidence="12">Salivary glands</tissue>
    </source>
</reference>
<keyword evidence="6 10" id="KW-0472">Membrane</keyword>
<accession>A0AAQ4EDB1</accession>
<evidence type="ECO:0000256" key="4">
    <source>
        <dbReference type="ARBA" id="ARBA00022989"/>
    </source>
</evidence>
<comment type="subcellular location">
    <subcellularLocation>
        <location evidence="1">Membrane</location>
        <topology evidence="1">Multi-pass membrane protein</topology>
    </subcellularLocation>
</comment>
<name>A0AAQ4EDB1_AMBAM</name>
<dbReference type="Gene3D" id="1.20.1070.10">
    <property type="entry name" value="Rhodopsin 7-helix transmembrane proteins"/>
    <property type="match status" value="1"/>
</dbReference>
<dbReference type="Proteomes" id="UP001321473">
    <property type="component" value="Unassembled WGS sequence"/>
</dbReference>
<feature type="region of interest" description="Disordered" evidence="9">
    <location>
        <begin position="1"/>
        <end position="27"/>
    </location>
</feature>
<dbReference type="EMBL" id="JARKHS020018076">
    <property type="protein sequence ID" value="KAK8772588.1"/>
    <property type="molecule type" value="Genomic_DNA"/>
</dbReference>
<dbReference type="InterPro" id="IPR017452">
    <property type="entry name" value="GPCR_Rhodpsn_7TM"/>
</dbReference>
<dbReference type="GO" id="GO:0004983">
    <property type="term" value="F:neuropeptide Y receptor activity"/>
    <property type="evidence" value="ECO:0007669"/>
    <property type="project" value="InterPro"/>
</dbReference>
<dbReference type="GO" id="GO:0005886">
    <property type="term" value="C:plasma membrane"/>
    <property type="evidence" value="ECO:0007669"/>
    <property type="project" value="TreeGrafter"/>
</dbReference>
<feature type="transmembrane region" description="Helical" evidence="10">
    <location>
        <begin position="163"/>
        <end position="181"/>
    </location>
</feature>
<evidence type="ECO:0000256" key="6">
    <source>
        <dbReference type="ARBA" id="ARBA00023136"/>
    </source>
</evidence>
<dbReference type="PRINTS" id="PR00237">
    <property type="entry name" value="GPCRRHODOPSN"/>
</dbReference>
<dbReference type="InterPro" id="IPR000276">
    <property type="entry name" value="GPCR_Rhodpsn"/>
</dbReference>
<dbReference type="AlphaFoldDB" id="A0AAQ4EDB1"/>
<gene>
    <name evidence="12" type="ORF">V5799_024168</name>
</gene>
<dbReference type="InterPro" id="IPR001402">
    <property type="entry name" value="Prolrel_pep_rcpt"/>
</dbReference>
<keyword evidence="13" id="KW-1185">Reference proteome</keyword>
<dbReference type="PANTHER" id="PTHR45695">
    <property type="entry name" value="LEUCOKININ RECEPTOR-RELATED"/>
    <property type="match status" value="1"/>
</dbReference>
<dbReference type="Pfam" id="PF00001">
    <property type="entry name" value="7tm_1"/>
    <property type="match status" value="1"/>
</dbReference>
<protein>
    <recommendedName>
        <fullName evidence="11">G-protein coupled receptors family 1 profile domain-containing protein</fullName>
    </recommendedName>
</protein>
<evidence type="ECO:0000256" key="7">
    <source>
        <dbReference type="ARBA" id="ARBA00023170"/>
    </source>
</evidence>
<keyword evidence="4 10" id="KW-1133">Transmembrane helix</keyword>